<keyword evidence="6" id="KW-1185">Reference proteome</keyword>
<dbReference type="InterPro" id="IPR000086">
    <property type="entry name" value="NUDIX_hydrolase_dom"/>
</dbReference>
<dbReference type="EMBL" id="BIXY01000012">
    <property type="protein sequence ID" value="GCF07663.1"/>
    <property type="molecule type" value="Genomic_DNA"/>
</dbReference>
<keyword evidence="2 5" id="KW-0378">Hydrolase</keyword>
<comment type="cofactor">
    <cofactor evidence="1">
        <name>Mg(2+)</name>
        <dbReference type="ChEBI" id="CHEBI:18420"/>
    </cofactor>
</comment>
<evidence type="ECO:0000259" key="4">
    <source>
        <dbReference type="PROSITE" id="PS51462"/>
    </source>
</evidence>
<comment type="caution">
    <text evidence="5">The sequence shown here is derived from an EMBL/GenBank/DDBJ whole genome shotgun (WGS) entry which is preliminary data.</text>
</comment>
<dbReference type="Proteomes" id="UP000322530">
    <property type="component" value="Unassembled WGS sequence"/>
</dbReference>
<dbReference type="AlphaFoldDB" id="A0A5A5T9F4"/>
<dbReference type="Gene3D" id="3.90.79.10">
    <property type="entry name" value="Nucleoside Triphosphate Pyrophosphohydrolase"/>
    <property type="match status" value="1"/>
</dbReference>
<dbReference type="PANTHER" id="PTHR43046">
    <property type="entry name" value="GDP-MANNOSE MANNOSYL HYDROLASE"/>
    <property type="match status" value="1"/>
</dbReference>
<evidence type="ECO:0000313" key="5">
    <source>
        <dbReference type="EMBL" id="GCF07663.1"/>
    </source>
</evidence>
<dbReference type="CDD" id="cd02883">
    <property type="entry name" value="NUDIX_Hydrolase"/>
    <property type="match status" value="1"/>
</dbReference>
<accession>A0A5A5T9F4</accession>
<evidence type="ECO:0000256" key="1">
    <source>
        <dbReference type="ARBA" id="ARBA00001946"/>
    </source>
</evidence>
<evidence type="ECO:0000256" key="2">
    <source>
        <dbReference type="ARBA" id="ARBA00022801"/>
    </source>
</evidence>
<feature type="domain" description="Nudix hydrolase" evidence="4">
    <location>
        <begin position="42"/>
        <end position="177"/>
    </location>
</feature>
<keyword evidence="3" id="KW-0460">Magnesium</keyword>
<dbReference type="RefSeq" id="WP_149400675.1">
    <property type="nucleotide sequence ID" value="NZ_BIXY01000012.1"/>
</dbReference>
<dbReference type="InterPro" id="IPR015797">
    <property type="entry name" value="NUDIX_hydrolase-like_dom_sf"/>
</dbReference>
<dbReference type="PROSITE" id="PS00893">
    <property type="entry name" value="NUDIX_BOX"/>
    <property type="match status" value="1"/>
</dbReference>
<gene>
    <name evidence="5" type="ORF">KDI_12270</name>
</gene>
<evidence type="ECO:0000256" key="3">
    <source>
        <dbReference type="ARBA" id="ARBA00022842"/>
    </source>
</evidence>
<dbReference type="PROSITE" id="PS51462">
    <property type="entry name" value="NUDIX"/>
    <property type="match status" value="1"/>
</dbReference>
<organism evidence="5 6">
    <name type="scientific">Dictyobacter arantiisoli</name>
    <dbReference type="NCBI Taxonomy" id="2014874"/>
    <lineage>
        <taxon>Bacteria</taxon>
        <taxon>Bacillati</taxon>
        <taxon>Chloroflexota</taxon>
        <taxon>Ktedonobacteria</taxon>
        <taxon>Ktedonobacterales</taxon>
        <taxon>Dictyobacteraceae</taxon>
        <taxon>Dictyobacter</taxon>
    </lineage>
</organism>
<reference evidence="5 6" key="1">
    <citation type="submission" date="2019-01" db="EMBL/GenBank/DDBJ databases">
        <title>Draft genome sequence of Dictyobacter sp. Uno17.</title>
        <authorList>
            <person name="Wang C.M."/>
            <person name="Zheng Y."/>
            <person name="Sakai Y."/>
            <person name="Abe K."/>
            <person name="Yokota A."/>
            <person name="Yabe S."/>
        </authorList>
    </citation>
    <scope>NUCLEOTIDE SEQUENCE [LARGE SCALE GENOMIC DNA]</scope>
    <source>
        <strain evidence="5 6">Uno17</strain>
    </source>
</reference>
<dbReference type="SUPFAM" id="SSF55811">
    <property type="entry name" value="Nudix"/>
    <property type="match status" value="1"/>
</dbReference>
<dbReference type="InterPro" id="IPR020084">
    <property type="entry name" value="NUDIX_hydrolase_CS"/>
</dbReference>
<evidence type="ECO:0000313" key="6">
    <source>
        <dbReference type="Proteomes" id="UP000322530"/>
    </source>
</evidence>
<dbReference type="PANTHER" id="PTHR43046:SF12">
    <property type="entry name" value="GDP-MANNOSE MANNOSYL HYDROLASE"/>
    <property type="match status" value="1"/>
</dbReference>
<name>A0A5A5T9F4_9CHLR</name>
<sequence length="201" mass="22981">MFSALPDVIQDELQQLTERYGSPLAKEVDLQATNTFDPLNKTDRYGEVCMVIRRKDGRLLTMVKSHYPKGTYRLLTGGISHGEFIFDALLRETQEETGLQVTVQRFLTAIAYQKNARMDGLTSVFYTFAFLLDEVSGELVAEDEDEQVEDFRTVTVADLLTLAEHLEHMDVYDSAEQEAHWGDWGRFRAVAHRAVWEALQV</sequence>
<dbReference type="Pfam" id="PF00293">
    <property type="entry name" value="NUDIX"/>
    <property type="match status" value="1"/>
</dbReference>
<proteinExistence type="predicted"/>
<protein>
    <submittedName>
        <fullName evidence="5">NUDIX hydrolase</fullName>
    </submittedName>
</protein>
<dbReference type="GO" id="GO:0016787">
    <property type="term" value="F:hydrolase activity"/>
    <property type="evidence" value="ECO:0007669"/>
    <property type="project" value="UniProtKB-KW"/>
</dbReference>
<dbReference type="OrthoDB" id="9810968at2"/>